<protein>
    <submittedName>
        <fullName evidence="3">Uncharacterized protein isoform X1</fullName>
    </submittedName>
</protein>
<evidence type="ECO:0000313" key="3">
    <source>
        <dbReference type="RefSeq" id="XP_070425365.1"/>
    </source>
</evidence>
<reference evidence="3" key="1">
    <citation type="submission" date="2025-08" db="UniProtKB">
        <authorList>
            <consortium name="RefSeq"/>
        </authorList>
    </citation>
    <scope>IDENTIFICATION</scope>
    <source>
        <tissue evidence="3">Blood</tissue>
    </source>
</reference>
<evidence type="ECO:0000313" key="2">
    <source>
        <dbReference type="Proteomes" id="UP001652662"/>
    </source>
</evidence>
<gene>
    <name evidence="3" type="primary">LOC139075078</name>
</gene>
<dbReference type="Proteomes" id="UP001652662">
    <property type="component" value="Chromosome 13"/>
</dbReference>
<accession>A0ABM4KAZ0</accession>
<name>A0ABM4KAZ0_EQUPR</name>
<feature type="region of interest" description="Disordered" evidence="1">
    <location>
        <begin position="21"/>
        <end position="51"/>
    </location>
</feature>
<evidence type="ECO:0000256" key="1">
    <source>
        <dbReference type="SAM" id="MobiDB-lite"/>
    </source>
</evidence>
<organism evidence="2 3">
    <name type="scientific">Equus przewalskii</name>
    <name type="common">Przewalski's horse</name>
    <name type="synonym">Equus caballus przewalskii</name>
    <dbReference type="NCBI Taxonomy" id="9798"/>
    <lineage>
        <taxon>Eukaryota</taxon>
        <taxon>Metazoa</taxon>
        <taxon>Chordata</taxon>
        <taxon>Craniata</taxon>
        <taxon>Vertebrata</taxon>
        <taxon>Euteleostomi</taxon>
        <taxon>Mammalia</taxon>
        <taxon>Eutheria</taxon>
        <taxon>Laurasiatheria</taxon>
        <taxon>Perissodactyla</taxon>
        <taxon>Equidae</taxon>
        <taxon>Equus</taxon>
    </lineage>
</organism>
<sequence length="115" mass="13142">MPERFACTIVSDGVRVTISKSPASRQNRECPSALSARSHLSHPQRGLHQQINKGNASAGWQWLGRRGEQAQHGLWRCRPRSPRPSLFQKLLFQDQTQFKEYESGGKFGFRRYGIC</sequence>
<keyword evidence="2" id="KW-1185">Reference proteome</keyword>
<dbReference type="RefSeq" id="XP_070425365.1">
    <property type="nucleotide sequence ID" value="XM_070569264.1"/>
</dbReference>
<proteinExistence type="predicted"/>
<dbReference type="GeneID" id="139075078"/>